<comment type="subcellular location">
    <subcellularLocation>
        <location evidence="1 7">Cell membrane</location>
        <topology evidence="1 7">Multi-pass membrane protein</topology>
    </subcellularLocation>
</comment>
<evidence type="ECO:0000256" key="2">
    <source>
        <dbReference type="ARBA" id="ARBA00022448"/>
    </source>
</evidence>
<dbReference type="Gene3D" id="1.10.3720.10">
    <property type="entry name" value="MetI-like"/>
    <property type="match status" value="1"/>
</dbReference>
<protein>
    <submittedName>
        <fullName evidence="9">Binding-protein-dependent transport systems inner membrane component</fullName>
    </submittedName>
</protein>
<keyword evidence="6 7" id="KW-0472">Membrane</keyword>
<dbReference type="KEGG" id="minf:MESINF_1168"/>
<keyword evidence="4 7" id="KW-0812">Transmembrane</keyword>
<dbReference type="EMBL" id="LS974202">
    <property type="protein sequence ID" value="SSC12612.1"/>
    <property type="molecule type" value="Genomic_DNA"/>
</dbReference>
<dbReference type="PANTHER" id="PTHR30193">
    <property type="entry name" value="ABC TRANSPORTER PERMEASE PROTEIN"/>
    <property type="match status" value="1"/>
</dbReference>
<keyword evidence="3" id="KW-1003">Cell membrane</keyword>
<dbReference type="Proteomes" id="UP000250796">
    <property type="component" value="Chromosome MESINF"/>
</dbReference>
<dbReference type="InterPro" id="IPR051393">
    <property type="entry name" value="ABC_transporter_permease"/>
</dbReference>
<dbReference type="Pfam" id="PF00528">
    <property type="entry name" value="BPD_transp_1"/>
    <property type="match status" value="1"/>
</dbReference>
<evidence type="ECO:0000256" key="5">
    <source>
        <dbReference type="ARBA" id="ARBA00022989"/>
    </source>
</evidence>
<organism evidence="9 10">
    <name type="scientific">Mesotoga infera</name>
    <dbReference type="NCBI Taxonomy" id="1236046"/>
    <lineage>
        <taxon>Bacteria</taxon>
        <taxon>Thermotogati</taxon>
        <taxon>Thermotogota</taxon>
        <taxon>Thermotogae</taxon>
        <taxon>Kosmotogales</taxon>
        <taxon>Kosmotogaceae</taxon>
        <taxon>Mesotoga</taxon>
    </lineage>
</organism>
<evidence type="ECO:0000313" key="9">
    <source>
        <dbReference type="EMBL" id="SSC12612.1"/>
    </source>
</evidence>
<dbReference type="PROSITE" id="PS50928">
    <property type="entry name" value="ABC_TM1"/>
    <property type="match status" value="1"/>
</dbReference>
<feature type="transmembrane region" description="Helical" evidence="7">
    <location>
        <begin position="217"/>
        <end position="237"/>
    </location>
</feature>
<feature type="transmembrane region" description="Helical" evidence="7">
    <location>
        <begin position="76"/>
        <end position="97"/>
    </location>
</feature>
<accession>A0A7Z7LF99</accession>
<evidence type="ECO:0000256" key="1">
    <source>
        <dbReference type="ARBA" id="ARBA00004651"/>
    </source>
</evidence>
<dbReference type="CDD" id="cd06261">
    <property type="entry name" value="TM_PBP2"/>
    <property type="match status" value="1"/>
</dbReference>
<dbReference type="SUPFAM" id="SSF161098">
    <property type="entry name" value="MetI-like"/>
    <property type="match status" value="1"/>
</dbReference>
<name>A0A7Z7LF99_9BACT</name>
<dbReference type="InterPro" id="IPR000515">
    <property type="entry name" value="MetI-like"/>
</dbReference>
<evidence type="ECO:0000256" key="7">
    <source>
        <dbReference type="RuleBase" id="RU363032"/>
    </source>
</evidence>
<proteinExistence type="inferred from homology"/>
<evidence type="ECO:0000313" key="10">
    <source>
        <dbReference type="Proteomes" id="UP000250796"/>
    </source>
</evidence>
<evidence type="ECO:0000256" key="4">
    <source>
        <dbReference type="ARBA" id="ARBA00022692"/>
    </source>
</evidence>
<dbReference type="PANTHER" id="PTHR30193:SF37">
    <property type="entry name" value="INNER MEMBRANE ABC TRANSPORTER PERMEASE PROTEIN YCJO"/>
    <property type="match status" value="1"/>
</dbReference>
<feature type="transmembrane region" description="Helical" evidence="7">
    <location>
        <begin position="12"/>
        <end position="41"/>
    </location>
</feature>
<evidence type="ECO:0000256" key="6">
    <source>
        <dbReference type="ARBA" id="ARBA00023136"/>
    </source>
</evidence>
<gene>
    <name evidence="9" type="ORF">MESINF_1168</name>
</gene>
<keyword evidence="5 7" id="KW-1133">Transmembrane helix</keyword>
<sequence length="296" mass="33645">MPKRRLWRDTLVAYLFCAPAYTVFVLFIFIPIIWALFLSFYDFNIMTFLFPDFVGLRNYQKLLTDRYFWLALKNTAVFSIMYVPISILAGLVFALMLQERFPGRNIFRLSIFIPSVISMVVASIVWMLILSPGSSGLANRLLAAFGLESKGWLSDSRLAMFSIVIVMVWKDFGYNMLIYLAGLQNIPEELYQAAELDGASKLQRILKITLPLLKPTTFFLSVTTIIGSFQIFTPIYIMTGGGPGYATTTLVNYLYTKGFQEFEMGYATAISFVLFVILLGLTIVQRRLSRDADTVI</sequence>
<evidence type="ECO:0000256" key="3">
    <source>
        <dbReference type="ARBA" id="ARBA00022475"/>
    </source>
</evidence>
<keyword evidence="2 7" id="KW-0813">Transport</keyword>
<comment type="similarity">
    <text evidence="7">Belongs to the binding-protein-dependent transport system permease family.</text>
</comment>
<dbReference type="InterPro" id="IPR035906">
    <property type="entry name" value="MetI-like_sf"/>
</dbReference>
<evidence type="ECO:0000259" key="8">
    <source>
        <dbReference type="PROSITE" id="PS50928"/>
    </source>
</evidence>
<dbReference type="RefSeq" id="WP_169698902.1">
    <property type="nucleotide sequence ID" value="NZ_LS974202.1"/>
</dbReference>
<dbReference type="AlphaFoldDB" id="A0A7Z7LF99"/>
<feature type="transmembrane region" description="Helical" evidence="7">
    <location>
        <begin position="264"/>
        <end position="284"/>
    </location>
</feature>
<reference evidence="9 10" key="1">
    <citation type="submission" date="2017-01" db="EMBL/GenBank/DDBJ databases">
        <authorList>
            <person name="Erauso G."/>
        </authorList>
    </citation>
    <scope>NUCLEOTIDE SEQUENCE [LARGE SCALE GENOMIC DNA]</scope>
    <source>
        <strain evidence="9">MESINF1</strain>
    </source>
</reference>
<feature type="domain" description="ABC transmembrane type-1" evidence="8">
    <location>
        <begin position="72"/>
        <end position="285"/>
    </location>
</feature>
<feature type="transmembrane region" description="Helical" evidence="7">
    <location>
        <begin position="109"/>
        <end position="131"/>
    </location>
</feature>
<dbReference type="GO" id="GO:0055085">
    <property type="term" value="P:transmembrane transport"/>
    <property type="evidence" value="ECO:0007669"/>
    <property type="project" value="InterPro"/>
</dbReference>
<keyword evidence="10" id="KW-1185">Reference proteome</keyword>
<dbReference type="GO" id="GO:0005886">
    <property type="term" value="C:plasma membrane"/>
    <property type="evidence" value="ECO:0007669"/>
    <property type="project" value="UniProtKB-SubCell"/>
</dbReference>